<dbReference type="EMBL" id="JANJYJ010000003">
    <property type="protein sequence ID" value="KAK3222487.1"/>
    <property type="molecule type" value="Genomic_DNA"/>
</dbReference>
<accession>A0AAE0EC66</accession>
<keyword evidence="3" id="KW-1185">Reference proteome</keyword>
<dbReference type="GO" id="GO:0016197">
    <property type="term" value="P:endosomal transport"/>
    <property type="evidence" value="ECO:0007669"/>
    <property type="project" value="InterPro"/>
</dbReference>
<dbReference type="AlphaFoldDB" id="A0AAE0EC66"/>
<dbReference type="InterPro" id="IPR038741">
    <property type="entry name" value="AP5B1"/>
</dbReference>
<comment type="caution">
    <text evidence="2">The sequence shown here is derived from an EMBL/GenBank/DDBJ whole genome shotgun (WGS) entry which is preliminary data.</text>
</comment>
<dbReference type="InterPro" id="IPR048979">
    <property type="entry name" value="AP5B1_middle"/>
</dbReference>
<dbReference type="PANTHER" id="PTHR34033">
    <property type="entry name" value="AP-5 COMPLEX SUBUNIT BETA-1"/>
    <property type="match status" value="1"/>
</dbReference>
<evidence type="ECO:0000259" key="1">
    <source>
        <dbReference type="Pfam" id="PF21588"/>
    </source>
</evidence>
<sequence length="527" mass="59646">MVFMQGMADRAATSSLKPLSWQDWETLMEDFQYGGARLDKWTSDYPIPTIVDLALSSLLKKDFPLKLSLLIFLEEFSLTFFSHPRPQNPSLDRLIETLRFIIQSPVDNFQITYSFKEQIMISTTSILISIDAFQSYDIHYAENVIELLLTVINRPNHGLDRQTRAIACECLRQLEICYPGLLSDIAGHLWTLCQSERTHASQSYILLFTAVIYNVVNQKLNVSILNTSVPLVPFTAPQLMLPSSSGLNYKELRRAMAFLLEWPQVLTPCAMLEFLGMIMPVAVALELQPSMLKVQFFGMIYSFDPLLSHVVLIMCLHLFDALDGQEFDIVKRLMLVSKETQQYLVFRLLVVHWLLGFWNKLILRKETGKTNSIVELGLRFHLSVFDPLALKALKLDLLAFCMVYLDILKSEGVSSVEVGDRKSMVKLFEDGLVSVTAYKWLPPSSTETAVAFRTFHKFLIGASSHTDTDPFTTKNSYGINNLPYITGDASGHDVGVSEIGLSYCSFHRSLVRLSKASLVRRAFASNS</sequence>
<feature type="domain" description="AP5B1 middle" evidence="1">
    <location>
        <begin position="249"/>
        <end position="451"/>
    </location>
</feature>
<name>A0AAE0EC66_9ROSI</name>
<evidence type="ECO:0000313" key="2">
    <source>
        <dbReference type="EMBL" id="KAK3222487.1"/>
    </source>
</evidence>
<protein>
    <recommendedName>
        <fullName evidence="1">AP5B1 middle domain-containing protein</fullName>
    </recommendedName>
</protein>
<dbReference type="Pfam" id="PF21588">
    <property type="entry name" value="AP5B1_middle"/>
    <property type="match status" value="1"/>
</dbReference>
<proteinExistence type="predicted"/>
<reference evidence="2" key="1">
    <citation type="journal article" date="2023" name="Plant J.">
        <title>Genome sequences and population genomics provide insights into the demographic history, inbreeding, and mutation load of two 'living fossil' tree species of Dipteronia.</title>
        <authorList>
            <person name="Feng Y."/>
            <person name="Comes H.P."/>
            <person name="Chen J."/>
            <person name="Zhu S."/>
            <person name="Lu R."/>
            <person name="Zhang X."/>
            <person name="Li P."/>
            <person name="Qiu J."/>
            <person name="Olsen K.M."/>
            <person name="Qiu Y."/>
        </authorList>
    </citation>
    <scope>NUCLEOTIDE SEQUENCE</scope>
    <source>
        <strain evidence="2">NBL</strain>
    </source>
</reference>
<dbReference type="GO" id="GO:0030119">
    <property type="term" value="C:AP-type membrane coat adaptor complex"/>
    <property type="evidence" value="ECO:0007669"/>
    <property type="project" value="TreeGrafter"/>
</dbReference>
<organism evidence="2 3">
    <name type="scientific">Dipteronia sinensis</name>
    <dbReference type="NCBI Taxonomy" id="43782"/>
    <lineage>
        <taxon>Eukaryota</taxon>
        <taxon>Viridiplantae</taxon>
        <taxon>Streptophyta</taxon>
        <taxon>Embryophyta</taxon>
        <taxon>Tracheophyta</taxon>
        <taxon>Spermatophyta</taxon>
        <taxon>Magnoliopsida</taxon>
        <taxon>eudicotyledons</taxon>
        <taxon>Gunneridae</taxon>
        <taxon>Pentapetalae</taxon>
        <taxon>rosids</taxon>
        <taxon>malvids</taxon>
        <taxon>Sapindales</taxon>
        <taxon>Sapindaceae</taxon>
        <taxon>Hippocastanoideae</taxon>
        <taxon>Acereae</taxon>
        <taxon>Dipteronia</taxon>
    </lineage>
</organism>
<gene>
    <name evidence="2" type="ORF">Dsin_009512</name>
</gene>
<evidence type="ECO:0000313" key="3">
    <source>
        <dbReference type="Proteomes" id="UP001281410"/>
    </source>
</evidence>
<dbReference type="InterPro" id="IPR016024">
    <property type="entry name" value="ARM-type_fold"/>
</dbReference>
<dbReference type="Proteomes" id="UP001281410">
    <property type="component" value="Unassembled WGS sequence"/>
</dbReference>
<dbReference type="PANTHER" id="PTHR34033:SF1">
    <property type="entry name" value="AP-5 COMPLEX SUBUNIT BETA-1"/>
    <property type="match status" value="1"/>
</dbReference>
<dbReference type="SUPFAM" id="SSF48371">
    <property type="entry name" value="ARM repeat"/>
    <property type="match status" value="1"/>
</dbReference>